<dbReference type="PANTHER" id="PTHR25465">
    <property type="entry name" value="B-BOX DOMAIN CONTAINING"/>
    <property type="match status" value="1"/>
</dbReference>
<dbReference type="EMBL" id="JBBPFD010000018">
    <property type="protein sequence ID" value="KAK7889410.1"/>
    <property type="molecule type" value="Genomic_DNA"/>
</dbReference>
<evidence type="ECO:0000259" key="4">
    <source>
        <dbReference type="PROSITE" id="PS50188"/>
    </source>
</evidence>
<keyword evidence="6" id="KW-1185">Reference proteome</keyword>
<protein>
    <recommendedName>
        <fullName evidence="4">B30.2/SPRY domain-containing protein</fullName>
    </recommendedName>
</protein>
<dbReference type="PRINTS" id="PR01407">
    <property type="entry name" value="BUTYPHLNCDUF"/>
</dbReference>
<dbReference type="AlphaFoldDB" id="A0AAW0N5Y6"/>
<evidence type="ECO:0000313" key="5">
    <source>
        <dbReference type="EMBL" id="KAK7889410.1"/>
    </source>
</evidence>
<evidence type="ECO:0000313" key="6">
    <source>
        <dbReference type="Proteomes" id="UP001460270"/>
    </source>
</evidence>
<dbReference type="InterPro" id="IPR013320">
    <property type="entry name" value="ConA-like_dom_sf"/>
</dbReference>
<accession>A0AAW0N5Y6</accession>
<dbReference type="Gene3D" id="2.60.120.920">
    <property type="match status" value="1"/>
</dbReference>
<dbReference type="InterPro" id="IPR003879">
    <property type="entry name" value="Butyrophylin_SPRY"/>
</dbReference>
<evidence type="ECO:0000256" key="2">
    <source>
        <dbReference type="ARBA" id="ARBA00022771"/>
    </source>
</evidence>
<sequence>MSRRSPLESVSCTCGHGYCVFCIKKYIDTQKVRESLESSEVESLVAAHLELEDVEEAREKLRSSLFEYFSKEVQLSRRVSGQICRNSQPLEEAIIKVLQPDFDTRDEFIQYSHDVTLDPDTAHNYLALSEANNQVTNIGRSQGYLDGPDRFDFFWQILSVDSLAKRSYFELKWNGPWIYVALAYYSLQRHGNTKACGLGGNKESWALFSRQNRYKFWHDEKSTQVTCPVESPRIGVYLDFEAGVLTFYSVQDEEMTAIHRVQTKFTQALRVGLWMAEKGLWKTPAFGEVHLRMVHPTLDWMSEARVRRIPPNKFGVNCNRNPSSSSLRFDHYGSGSVNNAGDNQAVIRCGERDTDERQRAVSKTHSSHYTNISDSVLILRKRLDSQYEASAYLPDLLTIDIQSGRCDL</sequence>
<evidence type="ECO:0000256" key="3">
    <source>
        <dbReference type="ARBA" id="ARBA00022833"/>
    </source>
</evidence>
<dbReference type="SMART" id="SM00589">
    <property type="entry name" value="PRY"/>
    <property type="match status" value="1"/>
</dbReference>
<reference evidence="6" key="1">
    <citation type="submission" date="2024-04" db="EMBL/GenBank/DDBJ databases">
        <title>Salinicola lusitanus LLJ914,a marine bacterium isolated from the Okinawa Trough.</title>
        <authorList>
            <person name="Li J."/>
        </authorList>
    </citation>
    <scope>NUCLEOTIDE SEQUENCE [LARGE SCALE GENOMIC DNA]</scope>
</reference>
<keyword evidence="2" id="KW-0863">Zinc-finger</keyword>
<name>A0AAW0N5Y6_9GOBI</name>
<dbReference type="PROSITE" id="PS50188">
    <property type="entry name" value="B302_SPRY"/>
    <property type="match status" value="1"/>
</dbReference>
<proteinExistence type="predicted"/>
<dbReference type="SUPFAM" id="SSF49899">
    <property type="entry name" value="Concanavalin A-like lectins/glucanases"/>
    <property type="match status" value="1"/>
</dbReference>
<dbReference type="Proteomes" id="UP001460270">
    <property type="component" value="Unassembled WGS sequence"/>
</dbReference>
<comment type="caution">
    <text evidence="5">The sequence shown here is derived from an EMBL/GenBank/DDBJ whole genome shotgun (WGS) entry which is preliminary data.</text>
</comment>
<keyword evidence="3" id="KW-0862">Zinc</keyword>
<dbReference type="InterPro" id="IPR006574">
    <property type="entry name" value="PRY"/>
</dbReference>
<keyword evidence="1" id="KW-0479">Metal-binding</keyword>
<dbReference type="PANTHER" id="PTHR25465:SF5">
    <property type="entry name" value="E3 UBIQUITIN_ISG15 LIGASE TRIM25-RELATED"/>
    <property type="match status" value="1"/>
</dbReference>
<evidence type="ECO:0000256" key="1">
    <source>
        <dbReference type="ARBA" id="ARBA00022723"/>
    </source>
</evidence>
<dbReference type="GO" id="GO:0008270">
    <property type="term" value="F:zinc ion binding"/>
    <property type="evidence" value="ECO:0007669"/>
    <property type="project" value="UniProtKB-KW"/>
</dbReference>
<gene>
    <name evidence="5" type="ORF">WMY93_024970</name>
</gene>
<dbReference type="InterPro" id="IPR001870">
    <property type="entry name" value="B30.2/SPRY"/>
</dbReference>
<organism evidence="5 6">
    <name type="scientific">Mugilogobius chulae</name>
    <name type="common">yellowstripe goby</name>
    <dbReference type="NCBI Taxonomy" id="88201"/>
    <lineage>
        <taxon>Eukaryota</taxon>
        <taxon>Metazoa</taxon>
        <taxon>Chordata</taxon>
        <taxon>Craniata</taxon>
        <taxon>Vertebrata</taxon>
        <taxon>Euteleostomi</taxon>
        <taxon>Actinopterygii</taxon>
        <taxon>Neopterygii</taxon>
        <taxon>Teleostei</taxon>
        <taxon>Neoteleostei</taxon>
        <taxon>Acanthomorphata</taxon>
        <taxon>Gobiaria</taxon>
        <taxon>Gobiiformes</taxon>
        <taxon>Gobioidei</taxon>
        <taxon>Gobiidae</taxon>
        <taxon>Gobionellinae</taxon>
        <taxon>Mugilogobius</taxon>
    </lineage>
</organism>
<dbReference type="InterPro" id="IPR003877">
    <property type="entry name" value="SPRY_dom"/>
</dbReference>
<dbReference type="InterPro" id="IPR043136">
    <property type="entry name" value="B30.2/SPRY_sf"/>
</dbReference>
<feature type="domain" description="B30.2/SPRY" evidence="4">
    <location>
        <begin position="95"/>
        <end position="291"/>
    </location>
</feature>
<dbReference type="InterPro" id="IPR051051">
    <property type="entry name" value="E3_ubiq-ligase_TRIM/RNF"/>
</dbReference>
<dbReference type="Pfam" id="PF13765">
    <property type="entry name" value="PRY"/>
    <property type="match status" value="1"/>
</dbReference>
<dbReference type="Pfam" id="PF00622">
    <property type="entry name" value="SPRY"/>
    <property type="match status" value="1"/>
</dbReference>
<dbReference type="GO" id="GO:0005737">
    <property type="term" value="C:cytoplasm"/>
    <property type="evidence" value="ECO:0007669"/>
    <property type="project" value="UniProtKB-ARBA"/>
</dbReference>